<evidence type="ECO:0000313" key="1">
    <source>
        <dbReference type="EMBL" id="SEP05652.1"/>
    </source>
</evidence>
<accession>A0A1H8UR27</accession>
<gene>
    <name evidence="1" type="ORF">SAMN02910314_02030</name>
</gene>
<dbReference type="EMBL" id="FOEC01000036">
    <property type="protein sequence ID" value="SEP05652.1"/>
    <property type="molecule type" value="Genomic_DNA"/>
</dbReference>
<dbReference type="InterPro" id="IPR019612">
    <property type="entry name" value="Minor_capsid_put"/>
</dbReference>
<reference evidence="2" key="1">
    <citation type="submission" date="2016-10" db="EMBL/GenBank/DDBJ databases">
        <authorList>
            <person name="Varghese N."/>
        </authorList>
    </citation>
    <scope>NUCLEOTIDE SEQUENCE [LARGE SCALE GENOMIC DNA]</scope>
    <source>
        <strain evidence="2">DSM 21843</strain>
    </source>
</reference>
<name>A0A1H8UR27_9ACTN</name>
<dbReference type="AlphaFoldDB" id="A0A1H8UR27"/>
<keyword evidence="2" id="KW-1185">Reference proteome</keyword>
<dbReference type="Proteomes" id="UP000182975">
    <property type="component" value="Unassembled WGS sequence"/>
</dbReference>
<feature type="non-terminal residue" evidence="1">
    <location>
        <position position="96"/>
    </location>
</feature>
<protein>
    <submittedName>
        <fullName evidence="1">Minor capsid protein</fullName>
    </submittedName>
</protein>
<dbReference type="STRING" id="79604.AAY81_03955"/>
<sequence>MAIPIWLLPSEVAVRRPVDGDFSGEYEEQPTTISNVRFDRAEALARRDWVLEEGAQGVLYVDAVNSGGAFEIPAGSLLSIDGGEWATASKVTPYRI</sequence>
<organism evidence="1 2">
    <name type="scientific">Denitrobacterium detoxificans</name>
    <dbReference type="NCBI Taxonomy" id="79604"/>
    <lineage>
        <taxon>Bacteria</taxon>
        <taxon>Bacillati</taxon>
        <taxon>Actinomycetota</taxon>
        <taxon>Coriobacteriia</taxon>
        <taxon>Eggerthellales</taxon>
        <taxon>Eggerthellaceae</taxon>
        <taxon>Denitrobacterium</taxon>
    </lineage>
</organism>
<dbReference type="RefSeq" id="WP_177168536.1">
    <property type="nucleotide sequence ID" value="NZ_FOEC01000036.1"/>
</dbReference>
<evidence type="ECO:0000313" key="2">
    <source>
        <dbReference type="Proteomes" id="UP000182975"/>
    </source>
</evidence>
<dbReference type="Pfam" id="PF10665">
    <property type="entry name" value="Minor_capsid_1"/>
    <property type="match status" value="1"/>
</dbReference>
<proteinExistence type="predicted"/>